<evidence type="ECO:0000313" key="8">
    <source>
        <dbReference type="EMBL" id="SFM61291.1"/>
    </source>
</evidence>
<dbReference type="PANTHER" id="PTHR31566">
    <property type="entry name" value="CYTOCHROME C BIOGENESIS PROTEIN CCS1, CHLOROPLASTIC"/>
    <property type="match status" value="1"/>
</dbReference>
<dbReference type="PANTHER" id="PTHR31566:SF0">
    <property type="entry name" value="CYTOCHROME C BIOGENESIS PROTEIN CCS1, CHLOROPLASTIC"/>
    <property type="match status" value="1"/>
</dbReference>
<dbReference type="PROSITE" id="PS51257">
    <property type="entry name" value="PROKAR_LIPOPROTEIN"/>
    <property type="match status" value="1"/>
</dbReference>
<dbReference type="RefSeq" id="WP_093393729.1">
    <property type="nucleotide sequence ID" value="NZ_FOUU01000002.1"/>
</dbReference>
<dbReference type="Proteomes" id="UP000199611">
    <property type="component" value="Unassembled WGS sequence"/>
</dbReference>
<feature type="transmembrane region" description="Helical" evidence="6">
    <location>
        <begin position="70"/>
        <end position="88"/>
    </location>
</feature>
<feature type="transmembrane region" description="Helical" evidence="6">
    <location>
        <begin position="382"/>
        <end position="403"/>
    </location>
</feature>
<evidence type="ECO:0000259" key="7">
    <source>
        <dbReference type="Pfam" id="PF05140"/>
    </source>
</evidence>
<dbReference type="GO" id="GO:0016020">
    <property type="term" value="C:membrane"/>
    <property type="evidence" value="ECO:0007669"/>
    <property type="project" value="UniProtKB-SubCell"/>
</dbReference>
<comment type="subcellular location">
    <subcellularLocation>
        <location evidence="1">Membrane</location>
        <topology evidence="1">Multi-pass membrane protein</topology>
    </subcellularLocation>
</comment>
<feature type="domain" description="ResB-like" evidence="7">
    <location>
        <begin position="15"/>
        <end position="335"/>
    </location>
</feature>
<protein>
    <submittedName>
        <fullName evidence="8">Cytochrome c biogenesis protein</fullName>
    </submittedName>
</protein>
<dbReference type="OrthoDB" id="9770923at2"/>
<keyword evidence="9" id="KW-1185">Reference proteome</keyword>
<organism evidence="8 9">
    <name type="scientific">Thermodesulforhabdus norvegica</name>
    <dbReference type="NCBI Taxonomy" id="39841"/>
    <lineage>
        <taxon>Bacteria</taxon>
        <taxon>Pseudomonadati</taxon>
        <taxon>Thermodesulfobacteriota</taxon>
        <taxon>Syntrophobacteria</taxon>
        <taxon>Syntrophobacterales</taxon>
        <taxon>Thermodesulforhabdaceae</taxon>
        <taxon>Thermodesulforhabdus</taxon>
    </lineage>
</organism>
<keyword evidence="4 6" id="KW-1133">Transmembrane helix</keyword>
<dbReference type="Pfam" id="PF05140">
    <property type="entry name" value="ResB"/>
    <property type="match status" value="2"/>
</dbReference>
<evidence type="ECO:0000256" key="6">
    <source>
        <dbReference type="SAM" id="Phobius"/>
    </source>
</evidence>
<evidence type="ECO:0000256" key="1">
    <source>
        <dbReference type="ARBA" id="ARBA00004141"/>
    </source>
</evidence>
<proteinExistence type="predicted"/>
<accession>A0A1I4SAB7</accession>
<dbReference type="AlphaFoldDB" id="A0A1I4SAB7"/>
<feature type="transmembrane region" description="Helical" evidence="6">
    <location>
        <begin position="166"/>
        <end position="190"/>
    </location>
</feature>
<dbReference type="GO" id="GO:0017004">
    <property type="term" value="P:cytochrome complex assembly"/>
    <property type="evidence" value="ECO:0007669"/>
    <property type="project" value="UniProtKB-KW"/>
</dbReference>
<sequence>MRSLLRSFYSFCISLRCAILLLIIIAVASCIGTLVPQGMPDEAVKVKYGADAFLTKIITAMNFNDVYHSLWFRAVLAALALNLILCTLERLPGTLRLWSHKETNITPERIKKFGLFETIASTRNFDDTLEESKRTLSERFGGRLDAVYRQDNLTGFSLSKGKLSLFTVYGIHASIILILFGALIGSILGFRGIMNIPEGEAERIVRIFGKDRAIRLPYEIKCEKFTVEFYPQGTPKEYRSEVVVLENQREVARAHIRVNEPFTYRGITFYQASYGSILEEAAVTFRDETGGQSYRVVLGMNRSAPLGDTGIVAHLVDFREDFSGFGPALGIVLTGQGKEPEGSWILARFPKFHGNRINNFRVVVEEMKTRFYTGLQVKRDPGVGIVIAGFCAFALFLLATYLWSYKRIWVVVEERNPGSVVYIAARSSKNTLAFESEFRELVSSLRERLETREDGGVGA</sequence>
<evidence type="ECO:0000256" key="4">
    <source>
        <dbReference type="ARBA" id="ARBA00022989"/>
    </source>
</evidence>
<keyword evidence="2 6" id="KW-0812">Transmembrane</keyword>
<evidence type="ECO:0000256" key="3">
    <source>
        <dbReference type="ARBA" id="ARBA00022748"/>
    </source>
</evidence>
<feature type="domain" description="ResB-like" evidence="7">
    <location>
        <begin position="360"/>
        <end position="439"/>
    </location>
</feature>
<gene>
    <name evidence="8" type="ORF">SAMN05660836_00847</name>
</gene>
<evidence type="ECO:0000256" key="2">
    <source>
        <dbReference type="ARBA" id="ARBA00022692"/>
    </source>
</evidence>
<name>A0A1I4SAB7_9BACT</name>
<dbReference type="STRING" id="39841.SAMN05660836_00847"/>
<evidence type="ECO:0000313" key="9">
    <source>
        <dbReference type="Proteomes" id="UP000199611"/>
    </source>
</evidence>
<keyword evidence="3" id="KW-0201">Cytochrome c-type biogenesis</keyword>
<reference evidence="8 9" key="1">
    <citation type="submission" date="2016-10" db="EMBL/GenBank/DDBJ databases">
        <authorList>
            <person name="de Groot N.N."/>
        </authorList>
    </citation>
    <scope>NUCLEOTIDE SEQUENCE [LARGE SCALE GENOMIC DNA]</scope>
    <source>
        <strain evidence="8 9">DSM 9990</strain>
    </source>
</reference>
<evidence type="ECO:0000256" key="5">
    <source>
        <dbReference type="ARBA" id="ARBA00023136"/>
    </source>
</evidence>
<keyword evidence="5 6" id="KW-0472">Membrane</keyword>
<feature type="transmembrane region" description="Helical" evidence="6">
    <location>
        <begin position="12"/>
        <end position="35"/>
    </location>
</feature>
<dbReference type="EMBL" id="FOUU01000002">
    <property type="protein sequence ID" value="SFM61291.1"/>
    <property type="molecule type" value="Genomic_DNA"/>
</dbReference>
<dbReference type="InterPro" id="IPR023494">
    <property type="entry name" value="Cyt_c_bgen_Ccs1/CcsB/ResB"/>
</dbReference>
<dbReference type="InterPro" id="IPR007816">
    <property type="entry name" value="ResB-like_domain"/>
</dbReference>